<feature type="repeat" description="PPR" evidence="5">
    <location>
        <begin position="346"/>
        <end position="380"/>
    </location>
</feature>
<evidence type="ECO:0000256" key="1">
    <source>
        <dbReference type="ARBA" id="ARBA00006192"/>
    </source>
</evidence>
<comment type="function">
    <text evidence="3">Regulates mitochondrial small subunit maturation by controlling 15S rRNA 5'-end processing. Localizes to the 5' precursor of the 15S rRNA in a position that is subsequently occupied by mS47 in the mature yeast mtSSU. Uses structure and sequence-specific RNA recognition, binding to a single-stranded region of the precursor and specifically recognizing bases -6 to -1. The exchange of Ccm1 for mS47 is coupled to the irreversible removal of precursor rRNA that is accompanied by conformational changes of the mitoribosomal proteins uS5m and mS26. These conformational changes signal completion of 5'-end rRNA processing through protection of the mature 5'-end of the 15S rRNA and stabilization of mS47. The removal of the 5' precursor together with the dissociation of Ccm1 may be catalyzed by the 5'-3' exoribonuclease Pet127. Involved in the specific removal of group I introns in mitochondrial encoded transcripts.</text>
</comment>
<proteinExistence type="inferred from homology"/>
<name>A0A9P6YZ34_9FUNG</name>
<dbReference type="InterPro" id="IPR036378">
    <property type="entry name" value="FAS1_dom_sf"/>
</dbReference>
<dbReference type="Gene3D" id="2.30.180.10">
    <property type="entry name" value="FAS1 domain"/>
    <property type="match status" value="1"/>
</dbReference>
<evidence type="ECO:0000313" key="8">
    <source>
        <dbReference type="Proteomes" id="UP000740926"/>
    </source>
</evidence>
<dbReference type="Pfam" id="PF13812">
    <property type="entry name" value="PPR_3"/>
    <property type="match status" value="3"/>
</dbReference>
<protein>
    <recommendedName>
        <fullName evidence="6">FAS1 domain-containing protein</fullName>
    </recommendedName>
</protein>
<feature type="repeat" description="PPR" evidence="5">
    <location>
        <begin position="65"/>
        <end position="99"/>
    </location>
</feature>
<dbReference type="EMBL" id="JAANIU010001540">
    <property type="protein sequence ID" value="KAG1567039.1"/>
    <property type="molecule type" value="Genomic_DNA"/>
</dbReference>
<comment type="caution">
    <text evidence="7">The sequence shown here is derived from an EMBL/GenBank/DDBJ whole genome shotgun (WGS) entry which is preliminary data.</text>
</comment>
<evidence type="ECO:0000256" key="2">
    <source>
        <dbReference type="ARBA" id="ARBA00022737"/>
    </source>
</evidence>
<dbReference type="InterPro" id="IPR011990">
    <property type="entry name" value="TPR-like_helical_dom_sf"/>
</dbReference>
<feature type="domain" description="FAS1" evidence="6">
    <location>
        <begin position="485"/>
        <end position="621"/>
    </location>
</feature>
<dbReference type="Pfam" id="PF23276">
    <property type="entry name" value="TPR_24"/>
    <property type="match status" value="1"/>
</dbReference>
<dbReference type="Pfam" id="PF02469">
    <property type="entry name" value="Fasciclin"/>
    <property type="match status" value="1"/>
</dbReference>
<evidence type="ECO:0000256" key="4">
    <source>
        <dbReference type="ARBA" id="ARBA00044511"/>
    </source>
</evidence>
<comment type="subunit">
    <text evidence="4">Binds to mitochondrial small subunit 15S rRNA.</text>
</comment>
<dbReference type="Gene3D" id="1.25.40.10">
    <property type="entry name" value="Tetratricopeptide repeat domain"/>
    <property type="match status" value="5"/>
</dbReference>
<dbReference type="InterPro" id="IPR002885">
    <property type="entry name" value="PPR_rpt"/>
</dbReference>
<organism evidence="7 8">
    <name type="scientific">Rhizopus delemar</name>
    <dbReference type="NCBI Taxonomy" id="936053"/>
    <lineage>
        <taxon>Eukaryota</taxon>
        <taxon>Fungi</taxon>
        <taxon>Fungi incertae sedis</taxon>
        <taxon>Mucoromycota</taxon>
        <taxon>Mucoromycotina</taxon>
        <taxon>Mucoromycetes</taxon>
        <taxon>Mucorales</taxon>
        <taxon>Mucorineae</taxon>
        <taxon>Rhizopodaceae</taxon>
        <taxon>Rhizopus</taxon>
    </lineage>
</organism>
<dbReference type="SUPFAM" id="SSF82153">
    <property type="entry name" value="FAS1 domain"/>
    <property type="match status" value="1"/>
</dbReference>
<dbReference type="SMART" id="SM00554">
    <property type="entry name" value="FAS1"/>
    <property type="match status" value="1"/>
</dbReference>
<dbReference type="PROSITE" id="PS51375">
    <property type="entry name" value="PPR"/>
    <property type="match status" value="3"/>
</dbReference>
<keyword evidence="2" id="KW-0677">Repeat</keyword>
<dbReference type="InterPro" id="IPR000782">
    <property type="entry name" value="FAS1_domain"/>
</dbReference>
<dbReference type="PANTHER" id="PTHR47447:SF17">
    <property type="entry name" value="OS12G0638900 PROTEIN"/>
    <property type="match status" value="1"/>
</dbReference>
<feature type="repeat" description="PPR" evidence="5">
    <location>
        <begin position="416"/>
        <end position="450"/>
    </location>
</feature>
<gene>
    <name evidence="7" type="ORF">G6F50_008575</name>
</gene>
<evidence type="ECO:0000259" key="6">
    <source>
        <dbReference type="PROSITE" id="PS50213"/>
    </source>
</evidence>
<sequence length="624" mass="71166">MGEKINSTVTNETGKNTLFHPTASLTNYNNQLISLVRSRKSSPESVLKKVLNVVGEMNSQKLRYDLNTYNALLAAYARAKDQTNVTETLRKMEEEGVSPTTDSYNLIMEAFGNDKNIALQNRLKEEMQQKGIELNSVTYYHLLRGQQNNIELALETLEDMKKRGIEPTLLTYSLLIRSCRAKASNTAFALLKEAEEKGLAVQNEPRMYFDVLRLGTRRDEYEMVNYCWNKAITEHSLRPDEGTCLQVLRVAAKKGDTKLATDVIRQLSTNGYPYKEHYFTPLMEAFLVKDDLKSAFNVLDIMRVSGVPPTMNAIYALREKLSKDIKTIDKAYYILEELRREKKAVDVTAFNVVIAACADAGDLERTISTHREAENLGVKPDVDTYNAILGVCIKARVDKMDKVVIEEMKKANISPNIDTYIKMIELSCNRANYEEAFSYLETMKEYGILPPERCYALLARKLSHKKDPRFHLVLEEMETFGYKHKGYYMNQLAPDPSLSTFMDALTQVEDIFNLLNHTDTDNNQVYTVFCPVNSAFKKELDVYTRSHLEAFLRNHIVPNVKLDPNSLNKAHSLDTLLPGQSISVKYHFFSKRTVLNKNANVDINHPVEAINGIAYKIDHLLRPT</sequence>
<accession>A0A9P6YZ34</accession>
<dbReference type="PANTHER" id="PTHR47447">
    <property type="entry name" value="OS03G0856100 PROTEIN"/>
    <property type="match status" value="1"/>
</dbReference>
<evidence type="ECO:0000256" key="5">
    <source>
        <dbReference type="PROSITE-ProRule" id="PRU00708"/>
    </source>
</evidence>
<keyword evidence="8" id="KW-1185">Reference proteome</keyword>
<reference evidence="7 8" key="1">
    <citation type="journal article" date="2020" name="Microb. Genom.">
        <title>Genetic diversity of clinical and environmental Mucorales isolates obtained from an investigation of mucormycosis cases among solid organ transplant recipients.</title>
        <authorList>
            <person name="Nguyen M.H."/>
            <person name="Kaul D."/>
            <person name="Muto C."/>
            <person name="Cheng S.J."/>
            <person name="Richter R.A."/>
            <person name="Bruno V.M."/>
            <person name="Liu G."/>
            <person name="Beyhan S."/>
            <person name="Sundermann A.J."/>
            <person name="Mounaud S."/>
            <person name="Pasculle A.W."/>
            <person name="Nierman W.C."/>
            <person name="Driscoll E."/>
            <person name="Cumbie R."/>
            <person name="Clancy C.J."/>
            <person name="Dupont C.L."/>
        </authorList>
    </citation>
    <scope>NUCLEOTIDE SEQUENCE [LARGE SCALE GENOMIC DNA]</scope>
    <source>
        <strain evidence="7 8">GL24</strain>
    </source>
</reference>
<dbReference type="Proteomes" id="UP000740926">
    <property type="component" value="Unassembled WGS sequence"/>
</dbReference>
<evidence type="ECO:0000313" key="7">
    <source>
        <dbReference type="EMBL" id="KAG1567039.1"/>
    </source>
</evidence>
<dbReference type="NCBIfam" id="TIGR00756">
    <property type="entry name" value="PPR"/>
    <property type="match status" value="1"/>
</dbReference>
<dbReference type="PROSITE" id="PS50213">
    <property type="entry name" value="FAS1"/>
    <property type="match status" value="1"/>
</dbReference>
<dbReference type="AlphaFoldDB" id="A0A9P6YZ34"/>
<dbReference type="InterPro" id="IPR057027">
    <property type="entry name" value="TPR_mt"/>
</dbReference>
<evidence type="ECO:0000256" key="3">
    <source>
        <dbReference type="ARBA" id="ARBA00044493"/>
    </source>
</evidence>
<comment type="similarity">
    <text evidence="1">Belongs to the CCM1 family.</text>
</comment>